<evidence type="ECO:0000259" key="1">
    <source>
        <dbReference type="PROSITE" id="PS51186"/>
    </source>
</evidence>
<reference evidence="2 3" key="1">
    <citation type="submission" date="2017-08" db="EMBL/GenBank/DDBJ databases">
        <title>Burning lignite coal seam in the remote Altai Mountains harbors a hydrogen-driven thermophilic microbial community.</title>
        <authorList>
            <person name="Kadnikov V.V."/>
            <person name="Mardanov A.V."/>
            <person name="Ivasenko D."/>
            <person name="Beletsky A.V."/>
            <person name="Karnachuk O.V."/>
            <person name="Ravin N.V."/>
        </authorList>
    </citation>
    <scope>NUCLEOTIDE SEQUENCE [LARGE SCALE GENOMIC DNA]</scope>
    <source>
        <strain evidence="2">AL33</strain>
    </source>
</reference>
<dbReference type="InterPro" id="IPR016181">
    <property type="entry name" value="Acyl_CoA_acyltransferase"/>
</dbReference>
<protein>
    <submittedName>
        <fullName evidence="2">Acetyltransferase AcuA, acetyl-CoA synthetase inhibitor</fullName>
    </submittedName>
</protein>
<dbReference type="InterPro" id="IPR000182">
    <property type="entry name" value="GNAT_dom"/>
</dbReference>
<keyword evidence="2" id="KW-0808">Transferase</keyword>
<dbReference type="Pfam" id="PF00583">
    <property type="entry name" value="Acetyltransf_1"/>
    <property type="match status" value="1"/>
</dbReference>
<proteinExistence type="predicted"/>
<dbReference type="AlphaFoldDB" id="A0A2T5GBM8"/>
<dbReference type="CDD" id="cd04301">
    <property type="entry name" value="NAT_SF"/>
    <property type="match status" value="1"/>
</dbReference>
<comment type="caution">
    <text evidence="2">The sequence shown here is derived from an EMBL/GenBank/DDBJ whole genome shotgun (WGS) entry which is preliminary data.</text>
</comment>
<gene>
    <name evidence="2" type="ORF">HSCHL_1647</name>
</gene>
<dbReference type="GO" id="GO:0019152">
    <property type="term" value="F:acetoin dehydrogenase (NAD+) activity"/>
    <property type="evidence" value="ECO:0007669"/>
    <property type="project" value="InterPro"/>
</dbReference>
<sequence length="218" mass="24684">MPPIVHRKTFVREEGIRDEGTGNGGPSIVVEGPLSPEALQELAMHPELTAFRPPEAQHAALVAIAGLPEGRVIVARDGRTIVGYVTFHHPDPLERWAEARDPRILELGGIEVAPPYRRNGIAKRLLRVAFQAPEMEDYLVYSTEYYWHWDLRGTGLDVWDYGRLMERLMGTVGLERMATDDPDIAAHPANALMVRIGRNVPWETVVAFDRLRFRRPMF</sequence>
<dbReference type="PIRSF" id="PIRSF021278">
    <property type="entry name" value="AcuA"/>
    <property type="match status" value="1"/>
</dbReference>
<dbReference type="GO" id="GO:0045150">
    <property type="term" value="P:acetoin catabolic process"/>
    <property type="evidence" value="ECO:0007669"/>
    <property type="project" value="InterPro"/>
</dbReference>
<feature type="domain" description="N-acetyltransferase" evidence="1">
    <location>
        <begin position="29"/>
        <end position="201"/>
    </location>
</feature>
<evidence type="ECO:0000313" key="3">
    <source>
        <dbReference type="Proteomes" id="UP000244180"/>
    </source>
</evidence>
<dbReference type="InterPro" id="IPR024699">
    <property type="entry name" value="AcuA"/>
</dbReference>
<accession>A0A2T5GBM8</accession>
<dbReference type="PROSITE" id="PS51186">
    <property type="entry name" value="GNAT"/>
    <property type="match status" value="1"/>
</dbReference>
<dbReference type="Proteomes" id="UP000244180">
    <property type="component" value="Unassembled WGS sequence"/>
</dbReference>
<evidence type="ECO:0000313" key="2">
    <source>
        <dbReference type="EMBL" id="PTQ53582.1"/>
    </source>
</evidence>
<dbReference type="EMBL" id="PEBV01000013">
    <property type="protein sequence ID" value="PTQ53582.1"/>
    <property type="molecule type" value="Genomic_DNA"/>
</dbReference>
<organism evidence="2 3">
    <name type="scientific">Hydrogenibacillus schlegelii</name>
    <name type="common">Bacillus schlegelii</name>
    <dbReference type="NCBI Taxonomy" id="1484"/>
    <lineage>
        <taxon>Bacteria</taxon>
        <taxon>Bacillati</taxon>
        <taxon>Bacillota</taxon>
        <taxon>Bacilli</taxon>
        <taxon>Bacillales</taxon>
        <taxon>Bacillales Family X. Incertae Sedis</taxon>
        <taxon>Hydrogenibacillus</taxon>
    </lineage>
</organism>
<dbReference type="GO" id="GO:0016747">
    <property type="term" value="F:acyltransferase activity, transferring groups other than amino-acyl groups"/>
    <property type="evidence" value="ECO:0007669"/>
    <property type="project" value="InterPro"/>
</dbReference>
<dbReference type="SUPFAM" id="SSF55729">
    <property type="entry name" value="Acyl-CoA N-acyltransferases (Nat)"/>
    <property type="match status" value="1"/>
</dbReference>
<name>A0A2T5GBM8_HYDSH</name>
<dbReference type="Gene3D" id="3.40.630.30">
    <property type="match status" value="1"/>
</dbReference>